<proteinExistence type="inferred from homology"/>
<dbReference type="AlphaFoldDB" id="A0A381PRF2"/>
<reference evidence="9" key="1">
    <citation type="submission" date="2018-05" db="EMBL/GenBank/DDBJ databases">
        <authorList>
            <person name="Lanie J.A."/>
            <person name="Ng W.-L."/>
            <person name="Kazmierczak K.M."/>
            <person name="Andrzejewski T.M."/>
            <person name="Davidsen T.M."/>
            <person name="Wayne K.J."/>
            <person name="Tettelin H."/>
            <person name="Glass J.I."/>
            <person name="Rusch D."/>
            <person name="Podicherti R."/>
            <person name="Tsui H.-C.T."/>
            <person name="Winkler M.E."/>
        </authorList>
    </citation>
    <scope>NUCLEOTIDE SEQUENCE</scope>
</reference>
<evidence type="ECO:0000259" key="8">
    <source>
        <dbReference type="PROSITE" id="PS52040"/>
    </source>
</evidence>
<dbReference type="FunFam" id="3.30.1360.40:FF:000002">
    <property type="entry name" value="DNA gyrase subunit A"/>
    <property type="match status" value="1"/>
</dbReference>
<dbReference type="InterPro" id="IPR013758">
    <property type="entry name" value="Topo_IIA_A/C_ab"/>
</dbReference>
<evidence type="ECO:0000256" key="2">
    <source>
        <dbReference type="ARBA" id="ARBA00008263"/>
    </source>
</evidence>
<gene>
    <name evidence="9" type="ORF">METZ01_LOCUS21453</name>
</gene>
<dbReference type="PANTHER" id="PTHR43493:SF5">
    <property type="entry name" value="DNA GYRASE SUBUNIT A, CHLOROPLASTIC_MITOCHONDRIAL"/>
    <property type="match status" value="1"/>
</dbReference>
<comment type="similarity">
    <text evidence="2">Belongs to the type II topoisomerase GyrA/ParC subunit family.</text>
</comment>
<evidence type="ECO:0000256" key="6">
    <source>
        <dbReference type="ARBA" id="ARBA00023235"/>
    </source>
</evidence>
<keyword evidence="5" id="KW-0238">DNA-binding</keyword>
<feature type="domain" description="Topo IIA-type catalytic" evidence="8">
    <location>
        <begin position="40"/>
        <end position="507"/>
    </location>
</feature>
<dbReference type="NCBIfam" id="NF004044">
    <property type="entry name" value="PRK05561.1"/>
    <property type="match status" value="1"/>
</dbReference>
<evidence type="ECO:0000256" key="7">
    <source>
        <dbReference type="SAM" id="Coils"/>
    </source>
</evidence>
<dbReference type="InterPro" id="IPR050220">
    <property type="entry name" value="Type_II_DNA_Topoisomerases"/>
</dbReference>
<dbReference type="PANTHER" id="PTHR43493">
    <property type="entry name" value="DNA GYRASE/TOPOISOMERASE SUBUNIT A"/>
    <property type="match status" value="1"/>
</dbReference>
<dbReference type="EC" id="5.6.2.2" evidence="3"/>
<keyword evidence="6" id="KW-0413">Isomerase</keyword>
<dbReference type="InterPro" id="IPR002205">
    <property type="entry name" value="Topo_IIA_dom_A"/>
</dbReference>
<name>A0A381PRF2_9ZZZZ</name>
<dbReference type="GO" id="GO:0003677">
    <property type="term" value="F:DNA binding"/>
    <property type="evidence" value="ECO:0007669"/>
    <property type="project" value="UniProtKB-KW"/>
</dbReference>
<accession>A0A381PRF2</accession>
<dbReference type="PROSITE" id="PS52040">
    <property type="entry name" value="TOPO_IIA"/>
    <property type="match status" value="1"/>
</dbReference>
<dbReference type="GO" id="GO:0003918">
    <property type="term" value="F:DNA topoisomerase type II (double strand cut, ATP-hydrolyzing) activity"/>
    <property type="evidence" value="ECO:0007669"/>
    <property type="project" value="UniProtKB-EC"/>
</dbReference>
<sequence>MARAKAPEQIAREIVEVPVDDEMRDSFMPYALSVTTSRAIPDVRDGLKPVQRRILYVMGDLGLRPGTPFRKSAGVVGEVMGKYHPHGDGAIYEAMVRMGQSFSMSVPLIDPKGNFGSLDDPPAAYRYTEARLTAAAMAMVIDLDEETVDFSPNFDGEREEPTCLPAAIPNLLVNGASGIAVGMATNMPPHNLSEIALAIEHVLTKRRPKPTVDDLMAFIEGPDFPTGGIVVDDGSLREAYETGRGTIRVRARAEIENITARRQGIIITELPYAVGPERVQAKIRELIAAGKLEGIAAVVDLSDRNHGLRLVIECKSGIGPHGLLEKLYRLTPLEESFGINNVALVDGVPTTLGLYALCQHYVDHRLQVIVRRTEYRLARAEEREHVLMGLLVALDNIDQAISIIRGSKDAAAARSELMDALELSEVQATHILDMQLRRLTALEVEKLREELASVQDEINNLRKVLASDTRRRKLVRDELKESVEQFGAPRRTTVVSADAVVVIEDDPSELEAQPEEVIADQPVQVTLSTSGLLGRGSPDGEFTAKPGRHDVIAQSVETNAYSPISAITDQGRLLAVRCREVPEMVRGSRGASVTEMFSLSRGERVVGLFGEGQDPVVIATRNGIVKRLDAESIRRLRSGSPVINLKGDDRVVAGFVASEDSEILMVASDGQALRTSATGISIQGAGAAGVAGMKLKAGSRLVAAGPVEFGTIVLLVSDDGAVKVTDAAEVPTKGRATGGVRTVKWRNFETTATFAWVGRNQQMAAIVLEDDDSRKVNPTPVPLTLEISRRDGMTTDLGHRVAVVGEYRFR</sequence>
<dbReference type="Pfam" id="PF03989">
    <property type="entry name" value="DNA_gyraseA_C"/>
    <property type="match status" value="4"/>
</dbReference>
<dbReference type="Gene3D" id="1.10.268.10">
    <property type="entry name" value="Topoisomerase, domain 3"/>
    <property type="match status" value="1"/>
</dbReference>
<evidence type="ECO:0000256" key="4">
    <source>
        <dbReference type="ARBA" id="ARBA00023029"/>
    </source>
</evidence>
<keyword evidence="7" id="KW-0175">Coiled coil</keyword>
<dbReference type="GO" id="GO:0005737">
    <property type="term" value="C:cytoplasm"/>
    <property type="evidence" value="ECO:0007669"/>
    <property type="project" value="TreeGrafter"/>
</dbReference>
<evidence type="ECO:0000256" key="5">
    <source>
        <dbReference type="ARBA" id="ARBA00023125"/>
    </source>
</evidence>
<dbReference type="SUPFAM" id="SSF56719">
    <property type="entry name" value="Type II DNA topoisomerase"/>
    <property type="match status" value="1"/>
</dbReference>
<dbReference type="CDD" id="cd00187">
    <property type="entry name" value="TOP4c"/>
    <property type="match status" value="1"/>
</dbReference>
<evidence type="ECO:0000256" key="3">
    <source>
        <dbReference type="ARBA" id="ARBA00012895"/>
    </source>
</evidence>
<dbReference type="GO" id="GO:0009330">
    <property type="term" value="C:DNA topoisomerase type II (double strand cut, ATP-hydrolyzing) complex"/>
    <property type="evidence" value="ECO:0007669"/>
    <property type="project" value="TreeGrafter"/>
</dbReference>
<protein>
    <recommendedName>
        <fullName evidence="3">DNA topoisomerase (ATP-hydrolyzing)</fullName>
        <ecNumber evidence="3">5.6.2.2</ecNumber>
    </recommendedName>
</protein>
<dbReference type="Gene3D" id="3.30.1360.40">
    <property type="match status" value="1"/>
</dbReference>
<organism evidence="9">
    <name type="scientific">marine metagenome</name>
    <dbReference type="NCBI Taxonomy" id="408172"/>
    <lineage>
        <taxon>unclassified sequences</taxon>
        <taxon>metagenomes</taxon>
        <taxon>ecological metagenomes</taxon>
    </lineage>
</organism>
<dbReference type="FunFam" id="1.10.268.10:FF:000001">
    <property type="entry name" value="DNA gyrase subunit A"/>
    <property type="match status" value="1"/>
</dbReference>
<dbReference type="Gene3D" id="2.120.10.90">
    <property type="entry name" value="DNA gyrase/topoisomerase IV, subunit A, C-terminal"/>
    <property type="match status" value="1"/>
</dbReference>
<dbReference type="Gene3D" id="3.90.199.10">
    <property type="entry name" value="Topoisomerase II, domain 5"/>
    <property type="match status" value="1"/>
</dbReference>
<evidence type="ECO:0000256" key="1">
    <source>
        <dbReference type="ARBA" id="ARBA00000185"/>
    </source>
</evidence>
<dbReference type="GO" id="GO:0005524">
    <property type="term" value="F:ATP binding"/>
    <property type="evidence" value="ECO:0007669"/>
    <property type="project" value="InterPro"/>
</dbReference>
<dbReference type="GO" id="GO:0006265">
    <property type="term" value="P:DNA topological change"/>
    <property type="evidence" value="ECO:0007669"/>
    <property type="project" value="InterPro"/>
</dbReference>
<dbReference type="SMART" id="SM00434">
    <property type="entry name" value="TOP4c"/>
    <property type="match status" value="1"/>
</dbReference>
<dbReference type="InterPro" id="IPR035516">
    <property type="entry name" value="Gyrase/topoIV_suA_C"/>
</dbReference>
<dbReference type="InterPro" id="IPR013760">
    <property type="entry name" value="Topo_IIA-like_dom_sf"/>
</dbReference>
<comment type="catalytic activity">
    <reaction evidence="1">
        <text>ATP-dependent breakage, passage and rejoining of double-stranded DNA.</text>
        <dbReference type="EC" id="5.6.2.2"/>
    </reaction>
</comment>
<dbReference type="InterPro" id="IPR013757">
    <property type="entry name" value="Topo_IIA_A_a_sf"/>
</dbReference>
<dbReference type="EMBL" id="UINC01001039">
    <property type="protein sequence ID" value="SUZ68599.1"/>
    <property type="molecule type" value="Genomic_DNA"/>
</dbReference>
<keyword evidence="4" id="KW-0799">Topoisomerase</keyword>
<dbReference type="InterPro" id="IPR006691">
    <property type="entry name" value="GyrA/parC_rep"/>
</dbReference>
<dbReference type="Pfam" id="PF00521">
    <property type="entry name" value="DNA_topoisoIV"/>
    <property type="match status" value="1"/>
</dbReference>
<feature type="coiled-coil region" evidence="7">
    <location>
        <begin position="437"/>
        <end position="471"/>
    </location>
</feature>
<evidence type="ECO:0000313" key="9">
    <source>
        <dbReference type="EMBL" id="SUZ68599.1"/>
    </source>
</evidence>
<dbReference type="SUPFAM" id="SSF101904">
    <property type="entry name" value="GyrA/ParC C-terminal domain-like"/>
    <property type="match status" value="1"/>
</dbReference>